<keyword evidence="2" id="KW-1185">Reference proteome</keyword>
<protein>
    <recommendedName>
        <fullName evidence="3">NADH-quinone oxidoreductase subunit D domain-containing protein</fullName>
    </recommendedName>
</protein>
<evidence type="ECO:0000313" key="1">
    <source>
        <dbReference type="EMBL" id="MFC7295847.1"/>
    </source>
</evidence>
<accession>A0ABW2IY78</accession>
<proteinExistence type="predicted"/>
<dbReference type="Proteomes" id="UP001596506">
    <property type="component" value="Unassembled WGS sequence"/>
</dbReference>
<evidence type="ECO:0000313" key="2">
    <source>
        <dbReference type="Proteomes" id="UP001596506"/>
    </source>
</evidence>
<name>A0ABW2IY78_9GAMM</name>
<reference evidence="2" key="1">
    <citation type="journal article" date="2019" name="Int. J. Syst. Evol. Microbiol.">
        <title>The Global Catalogue of Microorganisms (GCM) 10K type strain sequencing project: providing services to taxonomists for standard genome sequencing and annotation.</title>
        <authorList>
            <consortium name="The Broad Institute Genomics Platform"/>
            <consortium name="The Broad Institute Genome Sequencing Center for Infectious Disease"/>
            <person name="Wu L."/>
            <person name="Ma J."/>
        </authorList>
    </citation>
    <scope>NUCLEOTIDE SEQUENCE [LARGE SCALE GENOMIC DNA]</scope>
    <source>
        <strain evidence="2">CCUG 60559</strain>
    </source>
</reference>
<dbReference type="Gene3D" id="1.10.645.10">
    <property type="entry name" value="Cytochrome-c3 Hydrogenase, chain B"/>
    <property type="match status" value="1"/>
</dbReference>
<dbReference type="InterPro" id="IPR029014">
    <property type="entry name" value="NiFe-Hase_large"/>
</dbReference>
<gene>
    <name evidence="1" type="ORF">ACFQQA_14055</name>
</gene>
<sequence length="427" mass="45340">MAVTWLRRLANQAPVPVFPVVGIAGEAALEALYLSPAVTVVQSPKRARALAVMGSIDYRDQQALRRVHGQVPAPRVTAWCSAMAVPQELSGSAIVVDATDQLGQQIQQAVHSLDAGQQSSDPNLCPDQPPAPWKGVGDGHGGEGMMGGKPYGRPMAMPEDDLRDGLQLDPLVFSIGPFSPLLPPGMAAKVTLHGDVIAGWEVLSRPYELTLPAVFYQALEQPVAVADLELARAAFHIRRLAAALQLNGLGAHARRLRHHAVELKPGQSIDDLVNARVLQSLRWVAGAGKGIVHDENWIRLRGPAARAGGDARDARLNDPAYVALGFEPVVQKQGSCAARWKQWRDEAGQALTLAAAAAKARAMSSPSGAVESPVGELTKSTPPVDISDLMPSLLVGLEWSEAMSVLASFDMAAVRYTDVIQLQGGGE</sequence>
<dbReference type="EMBL" id="JBHTBD010000005">
    <property type="protein sequence ID" value="MFC7295847.1"/>
    <property type="molecule type" value="Genomic_DNA"/>
</dbReference>
<dbReference type="RefSeq" id="WP_100688810.1">
    <property type="nucleotide sequence ID" value="NZ_JBHTBD010000005.1"/>
</dbReference>
<organism evidence="1 2">
    <name type="scientific">Marinobacter aromaticivorans</name>
    <dbReference type="NCBI Taxonomy" id="1494078"/>
    <lineage>
        <taxon>Bacteria</taxon>
        <taxon>Pseudomonadati</taxon>
        <taxon>Pseudomonadota</taxon>
        <taxon>Gammaproteobacteria</taxon>
        <taxon>Pseudomonadales</taxon>
        <taxon>Marinobacteraceae</taxon>
        <taxon>Marinobacter</taxon>
    </lineage>
</organism>
<evidence type="ECO:0008006" key="3">
    <source>
        <dbReference type="Google" id="ProtNLM"/>
    </source>
</evidence>
<comment type="caution">
    <text evidence="1">The sequence shown here is derived from an EMBL/GenBank/DDBJ whole genome shotgun (WGS) entry which is preliminary data.</text>
</comment>